<evidence type="ECO:0000313" key="2">
    <source>
        <dbReference type="EMBL" id="SDJ96611.1"/>
    </source>
</evidence>
<dbReference type="Proteomes" id="UP000199580">
    <property type="component" value="Unassembled WGS sequence"/>
</dbReference>
<keyword evidence="3" id="KW-1185">Reference proteome</keyword>
<gene>
    <name evidence="2" type="ORF">SAMN04487935_2152</name>
</gene>
<dbReference type="OrthoDB" id="9182727at2"/>
<dbReference type="STRING" id="1128970.SAMN04487935_2152"/>
<evidence type="ECO:0000313" key="3">
    <source>
        <dbReference type="Proteomes" id="UP000199580"/>
    </source>
</evidence>
<feature type="region of interest" description="Disordered" evidence="1">
    <location>
        <begin position="22"/>
        <end position="42"/>
    </location>
</feature>
<protein>
    <submittedName>
        <fullName evidence="2">Uncharacterized protein</fullName>
    </submittedName>
</protein>
<dbReference type="RefSeq" id="WP_091395076.1">
    <property type="nucleotide sequence ID" value="NZ_BKAI01000011.1"/>
</dbReference>
<dbReference type="EMBL" id="FNEZ01000003">
    <property type="protein sequence ID" value="SDJ96611.1"/>
    <property type="molecule type" value="Genomic_DNA"/>
</dbReference>
<organism evidence="2 3">
    <name type="scientific">Flavobacterium noncentrifugens</name>
    <dbReference type="NCBI Taxonomy" id="1128970"/>
    <lineage>
        <taxon>Bacteria</taxon>
        <taxon>Pseudomonadati</taxon>
        <taxon>Bacteroidota</taxon>
        <taxon>Flavobacteriia</taxon>
        <taxon>Flavobacteriales</taxon>
        <taxon>Flavobacteriaceae</taxon>
        <taxon>Flavobacterium</taxon>
    </lineage>
</organism>
<accession>A0A1G8Y1E8</accession>
<proteinExistence type="predicted"/>
<dbReference type="AlphaFoldDB" id="A0A1G8Y1E8"/>
<reference evidence="2 3" key="1">
    <citation type="submission" date="2016-10" db="EMBL/GenBank/DDBJ databases">
        <authorList>
            <person name="de Groot N.N."/>
        </authorList>
    </citation>
    <scope>NUCLEOTIDE SEQUENCE [LARGE SCALE GENOMIC DNA]</scope>
    <source>
        <strain evidence="2 3">CGMCC 1.10076</strain>
    </source>
</reference>
<evidence type="ECO:0000256" key="1">
    <source>
        <dbReference type="SAM" id="MobiDB-lite"/>
    </source>
</evidence>
<sequence>MSFVSGTFSVVCNQCGVQTDFNSDEADFESTGGSERQMGPENGYSWESSFNCDCGNEIEFDYNVHEYPQGAFNHEDVRITGATVNDMFTYDFNDEPEQEDFE</sequence>
<name>A0A1G8Y1E8_9FLAO</name>